<gene>
    <name evidence="2" type="ORF">CCAP1982_LOCUS20846</name>
</gene>
<proteinExistence type="predicted"/>
<dbReference type="Proteomes" id="UP000606786">
    <property type="component" value="Unassembled WGS sequence"/>
</dbReference>
<keyword evidence="3" id="KW-1185">Reference proteome</keyword>
<sequence>MCCRAQWFISFACMYMRACFRICTSVCVLCVRVFVFVWCVCACGVSERTADCMWWPLGRLPTSPICRLVSDRAVLTKKNQKKKKKKKKSKKKKKDLKLQFAIKKHTFHTVAEVSAT</sequence>
<evidence type="ECO:0000313" key="2">
    <source>
        <dbReference type="EMBL" id="CAD7012742.1"/>
    </source>
</evidence>
<keyword evidence="1" id="KW-1133">Transmembrane helix</keyword>
<dbReference type="EMBL" id="CAJHJT010000056">
    <property type="protein sequence ID" value="CAD7012742.1"/>
    <property type="molecule type" value="Genomic_DNA"/>
</dbReference>
<evidence type="ECO:0000313" key="3">
    <source>
        <dbReference type="Proteomes" id="UP000606786"/>
    </source>
</evidence>
<protein>
    <submittedName>
        <fullName evidence="2">(Mediterranean fruit fly) hypothetical protein</fullName>
    </submittedName>
</protein>
<dbReference type="AlphaFoldDB" id="A0A811VEY7"/>
<reference evidence="2" key="1">
    <citation type="submission" date="2020-11" db="EMBL/GenBank/DDBJ databases">
        <authorList>
            <person name="Whitehead M."/>
        </authorList>
    </citation>
    <scope>NUCLEOTIDE SEQUENCE</scope>
    <source>
        <strain evidence="2">EGII</strain>
    </source>
</reference>
<accession>A0A811VEY7</accession>
<comment type="caution">
    <text evidence="2">The sequence shown here is derived from an EMBL/GenBank/DDBJ whole genome shotgun (WGS) entry which is preliminary data.</text>
</comment>
<name>A0A811VEY7_CERCA</name>
<keyword evidence="1" id="KW-0472">Membrane</keyword>
<evidence type="ECO:0000256" key="1">
    <source>
        <dbReference type="SAM" id="Phobius"/>
    </source>
</evidence>
<organism evidence="2 3">
    <name type="scientific">Ceratitis capitata</name>
    <name type="common">Mediterranean fruit fly</name>
    <name type="synonym">Tephritis capitata</name>
    <dbReference type="NCBI Taxonomy" id="7213"/>
    <lineage>
        <taxon>Eukaryota</taxon>
        <taxon>Metazoa</taxon>
        <taxon>Ecdysozoa</taxon>
        <taxon>Arthropoda</taxon>
        <taxon>Hexapoda</taxon>
        <taxon>Insecta</taxon>
        <taxon>Pterygota</taxon>
        <taxon>Neoptera</taxon>
        <taxon>Endopterygota</taxon>
        <taxon>Diptera</taxon>
        <taxon>Brachycera</taxon>
        <taxon>Muscomorpha</taxon>
        <taxon>Tephritoidea</taxon>
        <taxon>Tephritidae</taxon>
        <taxon>Ceratitis</taxon>
        <taxon>Ceratitis</taxon>
    </lineage>
</organism>
<feature type="transmembrane region" description="Helical" evidence="1">
    <location>
        <begin position="18"/>
        <end position="38"/>
    </location>
</feature>
<keyword evidence="1" id="KW-0812">Transmembrane</keyword>